<organism evidence="7">
    <name type="scientific">Fagus sylvatica</name>
    <name type="common">Beechnut</name>
    <dbReference type="NCBI Taxonomy" id="28930"/>
    <lineage>
        <taxon>Eukaryota</taxon>
        <taxon>Viridiplantae</taxon>
        <taxon>Streptophyta</taxon>
        <taxon>Embryophyta</taxon>
        <taxon>Tracheophyta</taxon>
        <taxon>Spermatophyta</taxon>
        <taxon>Magnoliopsida</taxon>
        <taxon>eudicotyledons</taxon>
        <taxon>Gunneridae</taxon>
        <taxon>Pentapetalae</taxon>
        <taxon>rosids</taxon>
        <taxon>fabids</taxon>
        <taxon>Fagales</taxon>
        <taxon>Fagaceae</taxon>
        <taxon>Fagus</taxon>
    </lineage>
</organism>
<evidence type="ECO:0000256" key="4">
    <source>
        <dbReference type="ARBA" id="ARBA00022777"/>
    </source>
</evidence>
<keyword evidence="2" id="KW-0808">Transferase</keyword>
<dbReference type="PANTHER" id="PTHR27002:SF825">
    <property type="entry name" value="RECEPTOR-LIKE SERINE_THREONINE-PROTEIN KINASE"/>
    <property type="match status" value="1"/>
</dbReference>
<feature type="domain" description="Protein kinase" evidence="6">
    <location>
        <begin position="35"/>
        <end position="88"/>
    </location>
</feature>
<dbReference type="InterPro" id="IPR011009">
    <property type="entry name" value="Kinase-like_dom_sf"/>
</dbReference>
<reference evidence="7" key="1">
    <citation type="submission" date="2018-02" db="EMBL/GenBank/DDBJ databases">
        <authorList>
            <person name="Cohen D.B."/>
            <person name="Kent A.D."/>
        </authorList>
    </citation>
    <scope>NUCLEOTIDE SEQUENCE</scope>
</reference>
<keyword evidence="1" id="KW-0723">Serine/threonine-protein kinase</keyword>
<keyword evidence="3" id="KW-0547">Nucleotide-binding</keyword>
<dbReference type="AlphaFoldDB" id="A0A2N9H7T2"/>
<proteinExistence type="predicted"/>
<dbReference type="EMBL" id="OIVN01002937">
    <property type="protein sequence ID" value="SPD07614.1"/>
    <property type="molecule type" value="Genomic_DNA"/>
</dbReference>
<sequence>MENNVIIDQSIGGHKEDMELPIFDLATIAKATNYFSSNNKLREGGFGPVYKGTLIDGQEISVKRLSQNSGQGLNDFINEALLIAKLQH</sequence>
<gene>
    <name evidence="7" type="ORF">FSB_LOCUS35496</name>
</gene>
<dbReference type="GO" id="GO:0005886">
    <property type="term" value="C:plasma membrane"/>
    <property type="evidence" value="ECO:0007669"/>
    <property type="project" value="TreeGrafter"/>
</dbReference>
<dbReference type="InterPro" id="IPR000719">
    <property type="entry name" value="Prot_kinase_dom"/>
</dbReference>
<evidence type="ECO:0000256" key="1">
    <source>
        <dbReference type="ARBA" id="ARBA00022527"/>
    </source>
</evidence>
<dbReference type="SUPFAM" id="SSF56112">
    <property type="entry name" value="Protein kinase-like (PK-like)"/>
    <property type="match status" value="1"/>
</dbReference>
<evidence type="ECO:0000259" key="6">
    <source>
        <dbReference type="PROSITE" id="PS50011"/>
    </source>
</evidence>
<keyword evidence="5" id="KW-0067">ATP-binding</keyword>
<dbReference type="PANTHER" id="PTHR27002">
    <property type="entry name" value="RECEPTOR-LIKE SERINE/THREONINE-PROTEIN KINASE SD1-8"/>
    <property type="match status" value="1"/>
</dbReference>
<dbReference type="GO" id="GO:0005524">
    <property type="term" value="F:ATP binding"/>
    <property type="evidence" value="ECO:0007669"/>
    <property type="project" value="UniProtKB-KW"/>
</dbReference>
<keyword evidence="4" id="KW-0418">Kinase</keyword>
<dbReference type="Gene3D" id="3.30.200.20">
    <property type="entry name" value="Phosphorylase Kinase, domain 1"/>
    <property type="match status" value="1"/>
</dbReference>
<name>A0A2N9H7T2_FAGSY</name>
<evidence type="ECO:0000256" key="2">
    <source>
        <dbReference type="ARBA" id="ARBA00022679"/>
    </source>
</evidence>
<dbReference type="GO" id="GO:0004674">
    <property type="term" value="F:protein serine/threonine kinase activity"/>
    <property type="evidence" value="ECO:0007669"/>
    <property type="project" value="UniProtKB-KW"/>
</dbReference>
<dbReference type="PROSITE" id="PS50011">
    <property type="entry name" value="PROTEIN_KINASE_DOM"/>
    <property type="match status" value="1"/>
</dbReference>
<evidence type="ECO:0000256" key="3">
    <source>
        <dbReference type="ARBA" id="ARBA00022741"/>
    </source>
</evidence>
<evidence type="ECO:0000256" key="5">
    <source>
        <dbReference type="ARBA" id="ARBA00022840"/>
    </source>
</evidence>
<protein>
    <recommendedName>
        <fullName evidence="6">Protein kinase domain-containing protein</fullName>
    </recommendedName>
</protein>
<evidence type="ECO:0000313" key="7">
    <source>
        <dbReference type="EMBL" id="SPD07614.1"/>
    </source>
</evidence>
<accession>A0A2N9H7T2</accession>